<dbReference type="GO" id="GO:0008270">
    <property type="term" value="F:zinc ion binding"/>
    <property type="evidence" value="ECO:0007669"/>
    <property type="project" value="UniProtKB-KW"/>
</dbReference>
<feature type="zinc finger region" description="dksA C4-type" evidence="4">
    <location>
        <begin position="78"/>
        <end position="102"/>
    </location>
</feature>
<keyword evidence="2" id="KW-0863">Zinc-finger</keyword>
<accession>A0A376AE96</accession>
<dbReference type="Gene3D" id="1.20.120.910">
    <property type="entry name" value="DksA, coiled-coil domain"/>
    <property type="match status" value="1"/>
</dbReference>
<dbReference type="STRING" id="1336235.GCA_000518785_04392"/>
<keyword evidence="8" id="KW-1185">Reference proteome</keyword>
<dbReference type="Pfam" id="PF01258">
    <property type="entry name" value="zf-dskA_traR"/>
    <property type="match status" value="1"/>
</dbReference>
<dbReference type="InterPro" id="IPR000962">
    <property type="entry name" value="Znf_DskA_TraR"/>
</dbReference>
<dbReference type="AlphaFoldDB" id="A0A376AE96"/>
<evidence type="ECO:0000313" key="7">
    <source>
        <dbReference type="EMBL" id="SSC66064.1"/>
    </source>
</evidence>
<dbReference type="InterPro" id="IPR037187">
    <property type="entry name" value="DnaK_N"/>
</dbReference>
<protein>
    <submittedName>
        <fullName evidence="7">Uncharacterized protein</fullName>
    </submittedName>
</protein>
<evidence type="ECO:0000256" key="1">
    <source>
        <dbReference type="ARBA" id="ARBA00022723"/>
    </source>
</evidence>
<keyword evidence="1" id="KW-0479">Metal-binding</keyword>
<dbReference type="SUPFAM" id="SSF57716">
    <property type="entry name" value="Glucocorticoid receptor-like (DNA-binding domain)"/>
    <property type="match status" value="1"/>
</dbReference>
<evidence type="ECO:0000256" key="3">
    <source>
        <dbReference type="ARBA" id="ARBA00022833"/>
    </source>
</evidence>
<evidence type="ECO:0000256" key="2">
    <source>
        <dbReference type="ARBA" id="ARBA00022771"/>
    </source>
</evidence>
<dbReference type="PROSITE" id="PS51128">
    <property type="entry name" value="ZF_DKSA_2"/>
    <property type="match status" value="1"/>
</dbReference>
<dbReference type="InterPro" id="IPR048487">
    <property type="entry name" value="DksA-like_N"/>
</dbReference>
<evidence type="ECO:0000259" key="5">
    <source>
        <dbReference type="Pfam" id="PF01258"/>
    </source>
</evidence>
<dbReference type="Pfam" id="PF21173">
    <property type="entry name" value="DksA-like_N"/>
    <property type="match status" value="1"/>
</dbReference>
<feature type="domain" description="DnaK suppressor protein-like N-terminal" evidence="6">
    <location>
        <begin position="6"/>
        <end position="70"/>
    </location>
</feature>
<dbReference type="OrthoDB" id="1121111at2"/>
<dbReference type="PANTHER" id="PTHR33823">
    <property type="entry name" value="RNA POLYMERASE-BINDING TRANSCRIPTION FACTOR DKSA-RELATED"/>
    <property type="match status" value="1"/>
</dbReference>
<sequence length="106" mass="11681">MNTDKYEQILRDRQRELFSRLHKINADIATGRDPDSEEQAVQAENDEVLDELGEVGEKELKAIDAALDRITKGTFGTCAKCGQPISEARLAAVPYAPLCQECASEA</sequence>
<gene>
    <name evidence="7" type="ORF">RHIZ70_1772</name>
</gene>
<feature type="domain" description="Zinc finger DksA/TraR C4-type" evidence="5">
    <location>
        <begin position="73"/>
        <end position="105"/>
    </location>
</feature>
<evidence type="ECO:0000259" key="6">
    <source>
        <dbReference type="Pfam" id="PF21173"/>
    </source>
</evidence>
<dbReference type="Proteomes" id="UP000254764">
    <property type="component" value="Unassembled WGS sequence"/>
</dbReference>
<dbReference type="RefSeq" id="WP_115672481.1">
    <property type="nucleotide sequence ID" value="NZ_UEYP01000020.1"/>
</dbReference>
<proteinExistence type="predicted"/>
<dbReference type="SUPFAM" id="SSF109635">
    <property type="entry name" value="DnaK suppressor protein DksA, alpha-hairpin domain"/>
    <property type="match status" value="1"/>
</dbReference>
<organism evidence="7 8">
    <name type="scientific">Ciceribacter selenitireducens ATCC BAA-1503</name>
    <dbReference type="NCBI Taxonomy" id="1336235"/>
    <lineage>
        <taxon>Bacteria</taxon>
        <taxon>Pseudomonadati</taxon>
        <taxon>Pseudomonadota</taxon>
        <taxon>Alphaproteobacteria</taxon>
        <taxon>Hyphomicrobiales</taxon>
        <taxon>Rhizobiaceae</taxon>
        <taxon>Ciceribacter</taxon>
    </lineage>
</organism>
<evidence type="ECO:0000313" key="8">
    <source>
        <dbReference type="Proteomes" id="UP000254764"/>
    </source>
</evidence>
<dbReference type="PANTHER" id="PTHR33823:SF4">
    <property type="entry name" value="GENERAL STRESS PROTEIN 16O"/>
    <property type="match status" value="1"/>
</dbReference>
<dbReference type="EMBL" id="UEYP01000020">
    <property type="protein sequence ID" value="SSC66064.1"/>
    <property type="molecule type" value="Genomic_DNA"/>
</dbReference>
<keyword evidence="3" id="KW-0862">Zinc</keyword>
<reference evidence="8" key="1">
    <citation type="submission" date="2018-07" db="EMBL/GenBank/DDBJ databases">
        <authorList>
            <person name="Peiro R."/>
            <person name="Begona"/>
            <person name="Cbmso G."/>
            <person name="Lopez M."/>
            <person name="Gonzalez S."/>
        </authorList>
    </citation>
    <scope>NUCLEOTIDE SEQUENCE [LARGE SCALE GENOMIC DNA]</scope>
</reference>
<name>A0A376AE96_9HYPH</name>
<evidence type="ECO:0000256" key="4">
    <source>
        <dbReference type="PROSITE-ProRule" id="PRU00510"/>
    </source>
</evidence>